<dbReference type="AlphaFoldDB" id="A0A1G6H1J3"/>
<evidence type="ECO:0000313" key="3">
    <source>
        <dbReference type="Proteomes" id="UP000198908"/>
    </source>
</evidence>
<feature type="signal peptide" evidence="1">
    <location>
        <begin position="1"/>
        <end position="15"/>
    </location>
</feature>
<dbReference type="Proteomes" id="UP000198908">
    <property type="component" value="Unassembled WGS sequence"/>
</dbReference>
<name>A0A1G6H1J3_9BURK</name>
<proteinExistence type="predicted"/>
<feature type="chain" id="PRO_5012113785" evidence="1">
    <location>
        <begin position="16"/>
        <end position="129"/>
    </location>
</feature>
<evidence type="ECO:0000256" key="1">
    <source>
        <dbReference type="SAM" id="SignalP"/>
    </source>
</evidence>
<sequence>MLAAVAALVAVPALAGDHAATPIPQTPPVQARPMAMAAANHGPKTGAEVKAERARARAGGELSRDPNSPAYPQRYAMDGYAAPRVRVAKGFFHAVARTAAPATPRATVNRVAVLARPSLDPSLCSLPLV</sequence>
<keyword evidence="1" id="KW-0732">Signal</keyword>
<dbReference type="RefSeq" id="WP_143189159.1">
    <property type="nucleotide sequence ID" value="NZ_FMYQ01000001.1"/>
</dbReference>
<protein>
    <submittedName>
        <fullName evidence="2">Uncharacterized protein</fullName>
    </submittedName>
</protein>
<dbReference type="EMBL" id="FMYQ01000001">
    <property type="protein sequence ID" value="SDB87256.1"/>
    <property type="molecule type" value="Genomic_DNA"/>
</dbReference>
<reference evidence="3" key="1">
    <citation type="submission" date="2016-09" db="EMBL/GenBank/DDBJ databases">
        <authorList>
            <person name="Varghese N."/>
            <person name="Submissions S."/>
        </authorList>
    </citation>
    <scope>NUCLEOTIDE SEQUENCE [LARGE SCALE GENOMIC DNA]</scope>
    <source>
        <strain evidence="3">TNe-862</strain>
    </source>
</reference>
<accession>A0A1G6H1J3</accession>
<keyword evidence="3" id="KW-1185">Reference proteome</keyword>
<evidence type="ECO:0000313" key="2">
    <source>
        <dbReference type="EMBL" id="SDB87256.1"/>
    </source>
</evidence>
<gene>
    <name evidence="2" type="ORF">SAMN05421548_101494</name>
</gene>
<organism evidence="2 3">
    <name type="scientific">Paraburkholderia lycopersici</name>
    <dbReference type="NCBI Taxonomy" id="416944"/>
    <lineage>
        <taxon>Bacteria</taxon>
        <taxon>Pseudomonadati</taxon>
        <taxon>Pseudomonadota</taxon>
        <taxon>Betaproteobacteria</taxon>
        <taxon>Burkholderiales</taxon>
        <taxon>Burkholderiaceae</taxon>
        <taxon>Paraburkholderia</taxon>
    </lineage>
</organism>
<dbReference type="OrthoDB" id="9132159at2"/>